<dbReference type="InterPro" id="IPR027417">
    <property type="entry name" value="P-loop_NTPase"/>
</dbReference>
<keyword evidence="3" id="KW-0547">Nucleotide-binding</keyword>
<dbReference type="Pfam" id="PF07517">
    <property type="entry name" value="SecA_DEAD"/>
    <property type="match status" value="1"/>
</dbReference>
<keyword evidence="7" id="KW-0811">Translocation</keyword>
<protein>
    <submittedName>
        <fullName evidence="12">17860_t:CDS:1</fullName>
    </submittedName>
</protein>
<dbReference type="PROSITE" id="PS51196">
    <property type="entry name" value="SECA_MOTOR_DEAD"/>
    <property type="match status" value="1"/>
</dbReference>
<dbReference type="InterPro" id="IPR044722">
    <property type="entry name" value="SecA_SF2_C"/>
</dbReference>
<keyword evidence="13" id="KW-1185">Reference proteome</keyword>
<dbReference type="GO" id="GO:0016020">
    <property type="term" value="C:membrane"/>
    <property type="evidence" value="ECO:0007669"/>
    <property type="project" value="InterPro"/>
</dbReference>
<dbReference type="SUPFAM" id="SSF52540">
    <property type="entry name" value="P-loop containing nucleoside triphosphate hydrolases"/>
    <property type="match status" value="2"/>
</dbReference>
<dbReference type="Pfam" id="PF21090">
    <property type="entry name" value="P-loop_SecA"/>
    <property type="match status" value="1"/>
</dbReference>
<evidence type="ECO:0000256" key="8">
    <source>
        <dbReference type="ARBA" id="ARBA00023136"/>
    </source>
</evidence>
<dbReference type="PRINTS" id="PR00906">
    <property type="entry name" value="SECA"/>
</dbReference>
<sequence>RTSGERNLDELLKEILRLNHDRPNICDLVNEGILRAQVIKVTKAFENDSKVFPQGNKINHWKKENIRNWADAIKETEITRDPGFLEEMIAVLKRTNILYCGNDPRMTQILAILLFESTKGQGKLLQVSTGEGKSTICAMLASIKALQGEYVDIMTSSPILAKRDADERKSFYEILGIDCASNEGEDLKTDYVINRLPSGEIEVKKKCYLNKIVYGDLGRFQFDWLEHEHKKNSTRWNRGFGVVIVDEVDNMMIDDSNRTARLTGSLAGFEYLNPVFCGVANELNRISKQITEIKGKTVYLDGEFKEEKDKLYLGENTKIHEIDNLYEFLSKSLTEFITKIIKEKVIELPDFLRDFWLNSVEEVVESAIQSCGVYERIDYLAVKDKDKNSKIAPVDYNSTGIVQEGMTYSNGLQQILQIKHGLKLTPQTVVTSFISNLRYFKKYGTKIYGMTGTIGSKEEQDLLSSIYEINFGFIPTYKVKQFKEIDGIVASDKQEWYINIVYNMKQEIERGRAVLVICKTIDDVTTLYDILKNFNQGWNIRKYSRNDNDNDECSAVKEKVDSGDIIIATNLAGRGTDIKTSTMVEKNGGLHVIVTFLPLNSRVEEQAFGRTARQGAKGTAQLIINKIYTENQFNVSNILNNIFEFKQFRDCREYIKILESKLYKTKEVELRDILFEIYLDADKYLREIEKKKIDEKSIDEKEEGDIYKYKLLQIEERWGIELKMFEKTLAYDIETQEKLKKVAGNLGFKLDEKYNTDKKIFSLYNAINISLENKASSEHLLWFTVGHFLDTFAERYNKQYQYNNIFDSNFYEKVAKSFNDQEALKSLVSILRRNIVIISSNQESAEIYKIKDSKETIYLGLEAGSKKYYRNYRPLLKDSNNNKTIKNYQMRVTDIKATKYKSNINLFERKEIRKLLDKIIEQESEEIKKCNLIIKQESISYFRMFFNKIKEEYNAGYKIMKNPAYMVQIGIKKSKLKEKIDILEGACNLEEKFSLPANYNLAHAIIEEQEEGYKQRAVSKLSVAKNRIDKILIPQLEYMQLTLLFGQGCELSKQILNKINILKTIKKNIENTIMKCNSENEKNFKINKIDLEEYFSNESLETEVREFKNEGLYYLYDVEFEIDWFGVIFLGLAGIAQIGIGILCLMNGYIRLGTFLVGGGIEDIIDLLIILKGDNNLNIEDYISKKAISILAALFSMGLKTLSSMLGIPVAKTPGPSSGSESLSSLLMEIGLTIGIKTTIQKLLDTSADIVINQFREKVKESILKELKVSLDDPTILIYLNKLLAKDALCEEGEFNGMAMDTLIILENKKDIFRKLIDSGLEEILKSKFPILKEISIIAKTADMAKTLNGINKVAKETAKEISKVFKSKIERPFKQKMELETILEKKLKPKINLEDAKEIIKLLKEYEIIKEEEFDEVKAQEIGNRAKEDLIKLYEERATNFILAKIKTRALGCLTNVISDKLSEHINDKVKAGWEKLKNKRDQKLKNIQNIIFKEEINYSQKEETAETSKLDITKIITDNFKRTK</sequence>
<keyword evidence="9" id="KW-0812">Transmembrane</keyword>
<evidence type="ECO:0000256" key="2">
    <source>
        <dbReference type="ARBA" id="ARBA00022490"/>
    </source>
</evidence>
<accession>A0A9N9J7H8</accession>
<dbReference type="GO" id="GO:0006886">
    <property type="term" value="P:intracellular protein transport"/>
    <property type="evidence" value="ECO:0007669"/>
    <property type="project" value="InterPro"/>
</dbReference>
<evidence type="ECO:0000313" key="12">
    <source>
        <dbReference type="EMBL" id="CAG8762971.1"/>
    </source>
</evidence>
<evidence type="ECO:0000256" key="6">
    <source>
        <dbReference type="ARBA" id="ARBA00022967"/>
    </source>
</evidence>
<evidence type="ECO:0000256" key="4">
    <source>
        <dbReference type="ARBA" id="ARBA00022840"/>
    </source>
</evidence>
<dbReference type="GO" id="GO:0006605">
    <property type="term" value="P:protein targeting"/>
    <property type="evidence" value="ECO:0007669"/>
    <property type="project" value="InterPro"/>
</dbReference>
<evidence type="ECO:0000256" key="5">
    <source>
        <dbReference type="ARBA" id="ARBA00022927"/>
    </source>
</evidence>
<evidence type="ECO:0000256" key="9">
    <source>
        <dbReference type="SAM" id="Phobius"/>
    </source>
</evidence>
<dbReference type="GO" id="GO:0017038">
    <property type="term" value="P:protein import"/>
    <property type="evidence" value="ECO:0007669"/>
    <property type="project" value="InterPro"/>
</dbReference>
<dbReference type="Gene3D" id="3.40.50.300">
    <property type="entry name" value="P-loop containing nucleotide triphosphate hydrolases"/>
    <property type="match status" value="2"/>
</dbReference>
<evidence type="ECO:0000313" key="13">
    <source>
        <dbReference type="Proteomes" id="UP000789405"/>
    </source>
</evidence>
<evidence type="ECO:0000256" key="1">
    <source>
        <dbReference type="ARBA" id="ARBA00022448"/>
    </source>
</evidence>
<dbReference type="Gene3D" id="3.90.1440.10">
    <property type="entry name" value="SecA, preprotein cross-linking domain"/>
    <property type="match status" value="1"/>
</dbReference>
<dbReference type="PANTHER" id="PTHR30612:SF0">
    <property type="entry name" value="CHLOROPLAST PROTEIN-TRANSPORTING ATPASE"/>
    <property type="match status" value="1"/>
</dbReference>
<dbReference type="InterPro" id="IPR000185">
    <property type="entry name" value="SecA"/>
</dbReference>
<dbReference type="InterPro" id="IPR011115">
    <property type="entry name" value="SecA_DEAD"/>
</dbReference>
<keyword evidence="1" id="KW-0813">Transport</keyword>
<name>A0A9N9J7H8_9GLOM</name>
<evidence type="ECO:0000256" key="3">
    <source>
        <dbReference type="ARBA" id="ARBA00022741"/>
    </source>
</evidence>
<keyword evidence="2" id="KW-0963">Cytoplasm</keyword>
<feature type="non-terminal residue" evidence="12">
    <location>
        <position position="1"/>
    </location>
</feature>
<keyword evidence="4" id="KW-0067">ATP-binding</keyword>
<dbReference type="GO" id="GO:0005524">
    <property type="term" value="F:ATP binding"/>
    <property type="evidence" value="ECO:0007669"/>
    <property type="project" value="UniProtKB-KW"/>
</dbReference>
<dbReference type="InterPro" id="IPR014018">
    <property type="entry name" value="SecA_motor_DEAD"/>
</dbReference>
<dbReference type="SMART" id="SM00957">
    <property type="entry name" value="SecA_DEAD"/>
    <property type="match status" value="1"/>
</dbReference>
<keyword evidence="5" id="KW-0653">Protein transport</keyword>
<keyword evidence="8 9" id="KW-0472">Membrane</keyword>
<feature type="transmembrane region" description="Helical" evidence="9">
    <location>
        <begin position="1124"/>
        <end position="1146"/>
    </location>
</feature>
<feature type="transmembrane region" description="Helical" evidence="9">
    <location>
        <begin position="1187"/>
        <end position="1208"/>
    </location>
</feature>
<dbReference type="EMBL" id="CAJVPY010017654">
    <property type="protein sequence ID" value="CAG8762971.1"/>
    <property type="molecule type" value="Genomic_DNA"/>
</dbReference>
<evidence type="ECO:0000256" key="7">
    <source>
        <dbReference type="ARBA" id="ARBA00023010"/>
    </source>
</evidence>
<organism evidence="12 13">
    <name type="scientific">Dentiscutata erythropus</name>
    <dbReference type="NCBI Taxonomy" id="1348616"/>
    <lineage>
        <taxon>Eukaryota</taxon>
        <taxon>Fungi</taxon>
        <taxon>Fungi incertae sedis</taxon>
        <taxon>Mucoromycota</taxon>
        <taxon>Glomeromycotina</taxon>
        <taxon>Glomeromycetes</taxon>
        <taxon>Diversisporales</taxon>
        <taxon>Gigasporaceae</taxon>
        <taxon>Dentiscutata</taxon>
    </lineage>
</organism>
<comment type="caution">
    <text evidence="12">The sequence shown here is derived from an EMBL/GenBank/DDBJ whole genome shotgun (WGS) entry which is preliminary data.</text>
</comment>
<feature type="domain" description="Helicase C-terminal" evidence="10">
    <location>
        <begin position="503"/>
        <end position="674"/>
    </location>
</feature>
<feature type="non-terminal residue" evidence="12">
    <location>
        <position position="1526"/>
    </location>
</feature>
<dbReference type="PROSITE" id="PS51194">
    <property type="entry name" value="HELICASE_CTER"/>
    <property type="match status" value="1"/>
</dbReference>
<keyword evidence="9" id="KW-1133">Transmembrane helix</keyword>
<evidence type="ECO:0000259" key="11">
    <source>
        <dbReference type="PROSITE" id="PS51196"/>
    </source>
</evidence>
<dbReference type="PANTHER" id="PTHR30612">
    <property type="entry name" value="SECA INNER MEMBRANE COMPONENT OF SEC PROTEIN SECRETION SYSTEM"/>
    <property type="match status" value="1"/>
</dbReference>
<reference evidence="12" key="1">
    <citation type="submission" date="2021-06" db="EMBL/GenBank/DDBJ databases">
        <authorList>
            <person name="Kallberg Y."/>
            <person name="Tangrot J."/>
            <person name="Rosling A."/>
        </authorList>
    </citation>
    <scope>NUCLEOTIDE SEQUENCE</scope>
    <source>
        <strain evidence="12">MA453B</strain>
    </source>
</reference>
<feature type="domain" description="SecA family profile" evidence="11">
    <location>
        <begin position="1"/>
        <end position="655"/>
    </location>
</feature>
<evidence type="ECO:0000259" key="10">
    <source>
        <dbReference type="PROSITE" id="PS51194"/>
    </source>
</evidence>
<dbReference type="Proteomes" id="UP000789405">
    <property type="component" value="Unassembled WGS sequence"/>
</dbReference>
<dbReference type="OrthoDB" id="2428452at2759"/>
<keyword evidence="6" id="KW-1278">Translocase</keyword>
<proteinExistence type="predicted"/>
<gene>
    <name evidence="12" type="ORF">DERYTH_LOCUS17990</name>
</gene>
<dbReference type="InterPro" id="IPR001650">
    <property type="entry name" value="Helicase_C-like"/>
</dbReference>